<dbReference type="GO" id="GO:0008270">
    <property type="term" value="F:zinc ion binding"/>
    <property type="evidence" value="ECO:0007669"/>
    <property type="project" value="UniProtKB-KW"/>
</dbReference>
<dbReference type="PANTHER" id="PTHR12930:SF0">
    <property type="entry name" value="RING FINGER PROTEIN 113B"/>
    <property type="match status" value="1"/>
</dbReference>
<feature type="region of interest" description="Disordered" evidence="5">
    <location>
        <begin position="297"/>
        <end position="316"/>
    </location>
</feature>
<feature type="domain" description="RING-type" evidence="6">
    <location>
        <begin position="229"/>
        <end position="272"/>
    </location>
</feature>
<evidence type="ECO:0000313" key="8">
    <source>
        <dbReference type="EMBL" id="KAK6588172.1"/>
    </source>
</evidence>
<evidence type="ECO:0000256" key="5">
    <source>
        <dbReference type="SAM" id="MobiDB-lite"/>
    </source>
</evidence>
<feature type="compositionally biased region" description="Basic and acidic residues" evidence="5">
    <location>
        <begin position="305"/>
        <end position="316"/>
    </location>
</feature>
<dbReference type="Gene3D" id="4.10.1000.10">
    <property type="entry name" value="Zinc finger, CCCH-type"/>
    <property type="match status" value="1"/>
</dbReference>
<dbReference type="GO" id="GO:0005684">
    <property type="term" value="C:U2-type spliceosomal complex"/>
    <property type="evidence" value="ECO:0007669"/>
    <property type="project" value="TreeGrafter"/>
</dbReference>
<dbReference type="AlphaFoldDB" id="A0AAV9XU01"/>
<dbReference type="SMART" id="SM00356">
    <property type="entry name" value="ZnF_C3H1"/>
    <property type="match status" value="1"/>
</dbReference>
<dbReference type="PROSITE" id="PS00518">
    <property type="entry name" value="ZF_RING_1"/>
    <property type="match status" value="1"/>
</dbReference>
<dbReference type="CDD" id="cd16539">
    <property type="entry name" value="RING-HC_RNF113A_B"/>
    <property type="match status" value="1"/>
</dbReference>
<dbReference type="PROSITE" id="PS50089">
    <property type="entry name" value="ZF_RING_2"/>
    <property type="match status" value="1"/>
</dbReference>
<dbReference type="EMBL" id="JAWDEY010000035">
    <property type="protein sequence ID" value="KAK6588172.1"/>
    <property type="molecule type" value="Genomic_DNA"/>
</dbReference>
<evidence type="ECO:0000259" key="7">
    <source>
        <dbReference type="PROSITE" id="PS50103"/>
    </source>
</evidence>
<dbReference type="Pfam" id="PF00642">
    <property type="entry name" value="zf-CCCH"/>
    <property type="match status" value="1"/>
</dbReference>
<dbReference type="PANTHER" id="PTHR12930">
    <property type="entry name" value="ZINC FINGER PROTEIN 183"/>
    <property type="match status" value="1"/>
</dbReference>
<keyword evidence="3 4" id="KW-0862">Zinc</keyword>
<reference evidence="8 9" key="1">
    <citation type="submission" date="2023-10" db="EMBL/GenBank/DDBJ databases">
        <title>Comparative genomics analysis reveals potential genetic determinants of host preference in Cryptosporidium xiaoi.</title>
        <authorList>
            <person name="Xiao L."/>
            <person name="Li J."/>
        </authorList>
    </citation>
    <scope>NUCLEOTIDE SEQUENCE [LARGE SCALE GENOMIC DNA]</scope>
    <source>
        <strain evidence="8 9">52996</strain>
    </source>
</reference>
<dbReference type="SUPFAM" id="SSF90229">
    <property type="entry name" value="CCCH zinc finger"/>
    <property type="match status" value="1"/>
</dbReference>
<evidence type="ECO:0000313" key="9">
    <source>
        <dbReference type="Proteomes" id="UP001311799"/>
    </source>
</evidence>
<evidence type="ECO:0000256" key="1">
    <source>
        <dbReference type="ARBA" id="ARBA00022723"/>
    </source>
</evidence>
<feature type="domain" description="C3H1-type" evidence="7">
    <location>
        <begin position="154"/>
        <end position="182"/>
    </location>
</feature>
<dbReference type="GO" id="GO:0034247">
    <property type="term" value="P:snoRNA splicing"/>
    <property type="evidence" value="ECO:0007669"/>
    <property type="project" value="TreeGrafter"/>
</dbReference>
<dbReference type="InterPro" id="IPR013083">
    <property type="entry name" value="Znf_RING/FYVE/PHD"/>
</dbReference>
<dbReference type="Proteomes" id="UP001311799">
    <property type="component" value="Unassembled WGS sequence"/>
</dbReference>
<sequence length="316" mass="36786">MFRKRNVNKDKTRSVPDVKGEEVGIDINGIKDSFNSDNTNIEFKKKEEKRHLITDIHNLKGHLLNFSSENSIDDQIKNKTGNEKATLISQQSNIKLGKDNYNILNDRDKTISNFDEYTDSDNTKNKYNKNIYTRRSFDTIESRNPNIKQTLVIDYQHDICKDYKETGYCGFGDTCKFLHDRSDFTSGWKLDKEWNEQVKKKLKLNSDSNLCDNNNNEQGNDNDKLPSYCFICKKKWIYNENCNPVVTLCKHYFCEKCAFSQYTKSSRCFQCNTPTCGTFNTAENVLTAIKSGIFDFEQDSEDGEYENKGESEQERE</sequence>
<proteinExistence type="predicted"/>
<accession>A0AAV9XU01</accession>
<dbReference type="PROSITE" id="PS50103">
    <property type="entry name" value="ZF_C3H1"/>
    <property type="match status" value="1"/>
</dbReference>
<dbReference type="InterPro" id="IPR000571">
    <property type="entry name" value="Znf_CCCH"/>
</dbReference>
<keyword evidence="1 4" id="KW-0479">Metal-binding</keyword>
<keyword evidence="2 4" id="KW-0863">Zinc-finger</keyword>
<dbReference type="Gene3D" id="3.30.40.10">
    <property type="entry name" value="Zinc/RING finger domain, C3HC4 (zinc finger)"/>
    <property type="match status" value="1"/>
</dbReference>
<comment type="caution">
    <text evidence="8">The sequence shown here is derived from an EMBL/GenBank/DDBJ whole genome shotgun (WGS) entry which is preliminary data.</text>
</comment>
<evidence type="ECO:0000259" key="6">
    <source>
        <dbReference type="PROSITE" id="PS50089"/>
    </source>
</evidence>
<dbReference type="InterPro" id="IPR039971">
    <property type="entry name" value="CWC24-like"/>
</dbReference>
<evidence type="ECO:0000256" key="2">
    <source>
        <dbReference type="ARBA" id="ARBA00022771"/>
    </source>
</evidence>
<dbReference type="SUPFAM" id="SSF57850">
    <property type="entry name" value="RING/U-box"/>
    <property type="match status" value="1"/>
</dbReference>
<gene>
    <name evidence="8" type="ORF">RS030_71147</name>
</gene>
<evidence type="ECO:0000256" key="3">
    <source>
        <dbReference type="ARBA" id="ARBA00022833"/>
    </source>
</evidence>
<evidence type="ECO:0000256" key="4">
    <source>
        <dbReference type="PROSITE-ProRule" id="PRU00723"/>
    </source>
</evidence>
<protein>
    <submittedName>
        <fullName evidence="8">Zf-C3HC4 zf-CCCH zinc finger</fullName>
    </submittedName>
</protein>
<dbReference type="InterPro" id="IPR036855">
    <property type="entry name" value="Znf_CCCH_sf"/>
</dbReference>
<name>A0AAV9XU01_9CRYT</name>
<dbReference type="InterPro" id="IPR001841">
    <property type="entry name" value="Znf_RING"/>
</dbReference>
<organism evidence="8 9">
    <name type="scientific">Cryptosporidium xiaoi</name>
    <dbReference type="NCBI Taxonomy" id="659607"/>
    <lineage>
        <taxon>Eukaryota</taxon>
        <taxon>Sar</taxon>
        <taxon>Alveolata</taxon>
        <taxon>Apicomplexa</taxon>
        <taxon>Conoidasida</taxon>
        <taxon>Coccidia</taxon>
        <taxon>Eucoccidiorida</taxon>
        <taxon>Eimeriorina</taxon>
        <taxon>Cryptosporidiidae</taxon>
        <taxon>Cryptosporidium</taxon>
    </lineage>
</organism>
<dbReference type="SMART" id="SM00184">
    <property type="entry name" value="RING"/>
    <property type="match status" value="1"/>
</dbReference>
<dbReference type="InterPro" id="IPR017907">
    <property type="entry name" value="Znf_RING_CS"/>
</dbReference>
<keyword evidence="9" id="KW-1185">Reference proteome</keyword>
<feature type="zinc finger region" description="C3H1-type" evidence="4">
    <location>
        <begin position="154"/>
        <end position="182"/>
    </location>
</feature>